<dbReference type="InterPro" id="IPR036388">
    <property type="entry name" value="WH-like_DNA-bd_sf"/>
</dbReference>
<dbReference type="PROSITE" id="PS50931">
    <property type="entry name" value="HTH_LYSR"/>
    <property type="match status" value="1"/>
</dbReference>
<accession>A0A6J5GP54</accession>
<keyword evidence="4" id="KW-0804">Transcription</keyword>
<evidence type="ECO:0000256" key="1">
    <source>
        <dbReference type="ARBA" id="ARBA00009437"/>
    </source>
</evidence>
<organism evidence="6 7">
    <name type="scientific">Paraburkholderia caffeinitolerans</name>
    <dbReference type="NCBI Taxonomy" id="1723730"/>
    <lineage>
        <taxon>Bacteria</taxon>
        <taxon>Pseudomonadati</taxon>
        <taxon>Pseudomonadota</taxon>
        <taxon>Betaproteobacteria</taxon>
        <taxon>Burkholderiales</taxon>
        <taxon>Burkholderiaceae</taxon>
        <taxon>Paraburkholderia</taxon>
    </lineage>
</organism>
<proteinExistence type="inferred from homology"/>
<dbReference type="Gene3D" id="3.40.190.290">
    <property type="match status" value="1"/>
</dbReference>
<gene>
    <name evidence="6" type="primary">cmpR_7</name>
    <name evidence="6" type="ORF">LMG28688_05656</name>
</gene>
<dbReference type="Pfam" id="PF00126">
    <property type="entry name" value="HTH_1"/>
    <property type="match status" value="1"/>
</dbReference>
<dbReference type="InterPro" id="IPR000847">
    <property type="entry name" value="LysR_HTH_N"/>
</dbReference>
<comment type="similarity">
    <text evidence="1">Belongs to the LysR transcriptional regulatory family.</text>
</comment>
<sequence>MRLTHLRSFYAVGRYGSVTAAAKALHVSQPTVTTQVRALEEGYGVELLHRSGRRVALTPAGETLYAMAQRMFSSEQEAIDYLKESAGLTTGVIRVGAVGPLHAIEIVAAFHQRYPGLNVSVRMGNSEDTVRDLLAYQTDVAVLAQYEDDPKLYYVPYRRHPLVIIVPASHRLARRRSIRIEDLRDEPMIMREPGSTTRKALEAAMHAHSVVPRYSLEIGSREAVREAVILGLGIAAVSEREHVDDPRLRKLAIQGDDVYTHAHVVCLEERRGARLVAAFFDVVRQLLAGEQAKPAPPRHERRG</sequence>
<keyword evidence="7" id="KW-1185">Reference proteome</keyword>
<dbReference type="Pfam" id="PF03466">
    <property type="entry name" value="LysR_substrate"/>
    <property type="match status" value="1"/>
</dbReference>
<dbReference type="InterPro" id="IPR036390">
    <property type="entry name" value="WH_DNA-bd_sf"/>
</dbReference>
<feature type="domain" description="HTH lysR-type" evidence="5">
    <location>
        <begin position="1"/>
        <end position="58"/>
    </location>
</feature>
<dbReference type="Proteomes" id="UP000494119">
    <property type="component" value="Unassembled WGS sequence"/>
</dbReference>
<dbReference type="FunFam" id="1.10.10.10:FF:000001">
    <property type="entry name" value="LysR family transcriptional regulator"/>
    <property type="match status" value="1"/>
</dbReference>
<keyword evidence="2" id="KW-0805">Transcription regulation</keyword>
<dbReference type="PRINTS" id="PR00039">
    <property type="entry name" value="HTHLYSR"/>
</dbReference>
<keyword evidence="3" id="KW-0238">DNA-binding</keyword>
<dbReference type="Gene3D" id="1.10.10.10">
    <property type="entry name" value="Winged helix-like DNA-binding domain superfamily/Winged helix DNA-binding domain"/>
    <property type="match status" value="1"/>
</dbReference>
<dbReference type="SUPFAM" id="SSF53850">
    <property type="entry name" value="Periplasmic binding protein-like II"/>
    <property type="match status" value="1"/>
</dbReference>
<reference evidence="6 7" key="1">
    <citation type="submission" date="2020-04" db="EMBL/GenBank/DDBJ databases">
        <authorList>
            <person name="De Canck E."/>
        </authorList>
    </citation>
    <scope>NUCLEOTIDE SEQUENCE [LARGE SCALE GENOMIC DNA]</scope>
    <source>
        <strain evidence="6 7">LMG 28688</strain>
    </source>
</reference>
<dbReference type="EMBL" id="CADIKL010000038">
    <property type="protein sequence ID" value="CAB3802816.1"/>
    <property type="molecule type" value="Genomic_DNA"/>
</dbReference>
<dbReference type="GO" id="GO:0003677">
    <property type="term" value="F:DNA binding"/>
    <property type="evidence" value="ECO:0007669"/>
    <property type="project" value="UniProtKB-KW"/>
</dbReference>
<dbReference type="InterPro" id="IPR005119">
    <property type="entry name" value="LysR_subst-bd"/>
</dbReference>
<dbReference type="RefSeq" id="WP_175197471.1">
    <property type="nucleotide sequence ID" value="NZ_CADIKL010000038.1"/>
</dbReference>
<evidence type="ECO:0000313" key="6">
    <source>
        <dbReference type="EMBL" id="CAB3802816.1"/>
    </source>
</evidence>
<dbReference type="GO" id="GO:0003700">
    <property type="term" value="F:DNA-binding transcription factor activity"/>
    <property type="evidence" value="ECO:0007669"/>
    <property type="project" value="InterPro"/>
</dbReference>
<dbReference type="AlphaFoldDB" id="A0A6J5GP54"/>
<evidence type="ECO:0000259" key="5">
    <source>
        <dbReference type="PROSITE" id="PS50931"/>
    </source>
</evidence>
<name>A0A6J5GP54_9BURK</name>
<dbReference type="PANTHER" id="PTHR30346:SF28">
    <property type="entry name" value="HTH-TYPE TRANSCRIPTIONAL REGULATOR CYNR"/>
    <property type="match status" value="1"/>
</dbReference>
<dbReference type="SUPFAM" id="SSF46785">
    <property type="entry name" value="Winged helix' DNA-binding domain"/>
    <property type="match status" value="1"/>
</dbReference>
<evidence type="ECO:0000256" key="3">
    <source>
        <dbReference type="ARBA" id="ARBA00023125"/>
    </source>
</evidence>
<dbReference type="PANTHER" id="PTHR30346">
    <property type="entry name" value="TRANSCRIPTIONAL DUAL REGULATOR HCAR-RELATED"/>
    <property type="match status" value="1"/>
</dbReference>
<evidence type="ECO:0000256" key="4">
    <source>
        <dbReference type="ARBA" id="ARBA00023163"/>
    </source>
</evidence>
<protein>
    <submittedName>
        <fullName evidence="6">HTH-type transcriptional activator CmpR</fullName>
    </submittedName>
</protein>
<evidence type="ECO:0000256" key="2">
    <source>
        <dbReference type="ARBA" id="ARBA00023015"/>
    </source>
</evidence>
<evidence type="ECO:0000313" key="7">
    <source>
        <dbReference type="Proteomes" id="UP000494119"/>
    </source>
</evidence>
<dbReference type="GO" id="GO:0032993">
    <property type="term" value="C:protein-DNA complex"/>
    <property type="evidence" value="ECO:0007669"/>
    <property type="project" value="TreeGrafter"/>
</dbReference>